<dbReference type="Pfam" id="PF00293">
    <property type="entry name" value="NUDIX"/>
    <property type="match status" value="1"/>
</dbReference>
<dbReference type="PROSITE" id="PS51462">
    <property type="entry name" value="NUDIX"/>
    <property type="match status" value="1"/>
</dbReference>
<gene>
    <name evidence="4" type="ORF">ACFQ03_19135</name>
</gene>
<dbReference type="SUPFAM" id="SSF55811">
    <property type="entry name" value="Nudix"/>
    <property type="match status" value="1"/>
</dbReference>
<dbReference type="PANTHER" id="PTHR43046">
    <property type="entry name" value="GDP-MANNOSE MANNOSYL HYDROLASE"/>
    <property type="match status" value="1"/>
</dbReference>
<sequence length="205" mass="22820">MENKWLKWADRLQAISQAGLAHSKDVYNLERFEQLRELGLEMLNGSVFAESEKITTLFADATGRITPKVAVRAVIFNEGKLLLVRERTDGNWALPGGWADIGLSPAEVAVKEIKEESGFDAAPVRLLGLLDKRLHYPLPAPYPEYVLFILCEIVGGEAGGGLETSEARFFTENGLPALSESRTTRTQLQTLFAWLREPDKEAVFD</sequence>
<keyword evidence="2 4" id="KW-0378">Hydrolase</keyword>
<dbReference type="EMBL" id="JBHTIU010000075">
    <property type="protein sequence ID" value="MFD0871262.1"/>
    <property type="molecule type" value="Genomic_DNA"/>
</dbReference>
<proteinExistence type="predicted"/>
<dbReference type="InterPro" id="IPR015797">
    <property type="entry name" value="NUDIX_hydrolase-like_dom_sf"/>
</dbReference>
<dbReference type="InterPro" id="IPR059176">
    <property type="entry name" value="UDP-X_N"/>
</dbReference>
<dbReference type="Proteomes" id="UP001597120">
    <property type="component" value="Unassembled WGS sequence"/>
</dbReference>
<accession>A0ABW3DFI6</accession>
<protein>
    <submittedName>
        <fullName evidence="4">NUDIX hydrolase</fullName>
        <ecNumber evidence="4">3.6.-.-</ecNumber>
    </submittedName>
</protein>
<keyword evidence="5" id="KW-1185">Reference proteome</keyword>
<evidence type="ECO:0000256" key="1">
    <source>
        <dbReference type="ARBA" id="ARBA00001946"/>
    </source>
</evidence>
<evidence type="ECO:0000259" key="3">
    <source>
        <dbReference type="PROSITE" id="PS51462"/>
    </source>
</evidence>
<evidence type="ECO:0000256" key="2">
    <source>
        <dbReference type="ARBA" id="ARBA00022801"/>
    </source>
</evidence>
<dbReference type="InterPro" id="IPR000086">
    <property type="entry name" value="NUDIX_hydrolase_dom"/>
</dbReference>
<comment type="cofactor">
    <cofactor evidence="1">
        <name>Mg(2+)</name>
        <dbReference type="ChEBI" id="CHEBI:18420"/>
    </cofactor>
</comment>
<dbReference type="CDD" id="cd04672">
    <property type="entry name" value="NUDIX_CDP-Chase_like"/>
    <property type="match status" value="1"/>
</dbReference>
<reference evidence="5" key="1">
    <citation type="journal article" date="2019" name="Int. J. Syst. Evol. Microbiol.">
        <title>The Global Catalogue of Microorganisms (GCM) 10K type strain sequencing project: providing services to taxonomists for standard genome sequencing and annotation.</title>
        <authorList>
            <consortium name="The Broad Institute Genomics Platform"/>
            <consortium name="The Broad Institute Genome Sequencing Center for Infectious Disease"/>
            <person name="Wu L."/>
            <person name="Ma J."/>
        </authorList>
    </citation>
    <scope>NUCLEOTIDE SEQUENCE [LARGE SCALE GENOMIC DNA]</scope>
    <source>
        <strain evidence="5">CCUG 57263</strain>
    </source>
</reference>
<dbReference type="Gene3D" id="3.90.79.10">
    <property type="entry name" value="Nucleoside Triphosphate Pyrophosphohydrolase"/>
    <property type="match status" value="1"/>
</dbReference>
<dbReference type="Gene3D" id="6.10.250.1120">
    <property type="match status" value="1"/>
</dbReference>
<feature type="domain" description="Nudix hydrolase" evidence="3">
    <location>
        <begin position="66"/>
        <end position="192"/>
    </location>
</feature>
<organism evidence="4 5">
    <name type="scientific">Paenibacillus residui</name>
    <dbReference type="NCBI Taxonomy" id="629724"/>
    <lineage>
        <taxon>Bacteria</taxon>
        <taxon>Bacillati</taxon>
        <taxon>Bacillota</taxon>
        <taxon>Bacilli</taxon>
        <taxon>Bacillales</taxon>
        <taxon>Paenibacillaceae</taxon>
        <taxon>Paenibacillus</taxon>
    </lineage>
</organism>
<dbReference type="EC" id="3.6.-.-" evidence="4"/>
<dbReference type="Pfam" id="PF12535">
    <property type="entry name" value="Nudix_N"/>
    <property type="match status" value="1"/>
</dbReference>
<comment type="caution">
    <text evidence="4">The sequence shown here is derived from an EMBL/GenBank/DDBJ whole genome shotgun (WGS) entry which is preliminary data.</text>
</comment>
<dbReference type="GO" id="GO:0016787">
    <property type="term" value="F:hydrolase activity"/>
    <property type="evidence" value="ECO:0007669"/>
    <property type="project" value="UniProtKB-KW"/>
</dbReference>
<evidence type="ECO:0000313" key="4">
    <source>
        <dbReference type="EMBL" id="MFD0871262.1"/>
    </source>
</evidence>
<dbReference type="PANTHER" id="PTHR43046:SF16">
    <property type="entry name" value="ADP-RIBOSE PYROPHOSPHATASE YJHB-RELATED"/>
    <property type="match status" value="1"/>
</dbReference>
<evidence type="ECO:0000313" key="5">
    <source>
        <dbReference type="Proteomes" id="UP001597120"/>
    </source>
</evidence>
<name>A0ABW3DFI6_9BACL</name>
<dbReference type="RefSeq" id="WP_379290211.1">
    <property type="nucleotide sequence ID" value="NZ_JBHTIU010000075.1"/>
</dbReference>